<dbReference type="HOGENOM" id="CLU_052011_1_2_11"/>
<evidence type="ECO:0000313" key="3">
    <source>
        <dbReference type="EMBL" id="AJC11943.1"/>
    </source>
</evidence>
<dbReference type="PANTHER" id="PTHR21180">
    <property type="entry name" value="ENDONUCLEASE/EXONUCLEASE/PHOSPHATASE FAMILY DOMAIN-CONTAINING PROTEIN 1"/>
    <property type="match status" value="1"/>
</dbReference>
<reference evidence="3 4" key="2">
    <citation type="journal article" date="2015" name="Genome Announc.">
        <title>Complete Genome Sequence of Coriobacteriaceae Strain 68-1-3, a Novel Mucus-Degrading Isolate from the Swine Intestinal Tract.</title>
        <authorList>
            <person name="Looft T."/>
            <person name="Bayles D.O."/>
            <person name="Alt D.P."/>
            <person name="Stanton T.B."/>
        </authorList>
    </citation>
    <scope>NUCLEOTIDE SEQUENCE [LARGE SCALE GENOMIC DNA]</scope>
    <source>
        <strain evidence="3 4">68-1-3</strain>
    </source>
</reference>
<sequence length="202" mass="20901">MGLLAIVVLVAVLVKTYAFQPASFDIEAKADPTAPQEARQSSTEAEKPAAAENRDITIQVSGCVEKPGVYTLSEGSRVNDAVMLAGGLTSDAADSGLGLARVLVDGEEVRIPSKDDAAHIAPTADNPAPSAGSPAGSQGKLVNVNTATAEELQSLDGIGPSLAKKIISYRTERGRFASVDELTKVPGIGQKTLAKFKDKITV</sequence>
<accession>A0A0A8B533</accession>
<dbReference type="InterPro" id="IPR051675">
    <property type="entry name" value="Endo/Exo/Phosphatase_dom_1"/>
</dbReference>
<dbReference type="GO" id="GO:0006281">
    <property type="term" value="P:DNA repair"/>
    <property type="evidence" value="ECO:0007669"/>
    <property type="project" value="InterPro"/>
</dbReference>
<dbReference type="Gene3D" id="3.10.560.10">
    <property type="entry name" value="Outer membrane lipoprotein wza domain like"/>
    <property type="match status" value="1"/>
</dbReference>
<dbReference type="SUPFAM" id="SSF47781">
    <property type="entry name" value="RuvA domain 2-like"/>
    <property type="match status" value="1"/>
</dbReference>
<proteinExistence type="predicted"/>
<dbReference type="Proteomes" id="UP000031121">
    <property type="component" value="Chromosome"/>
</dbReference>
<dbReference type="InterPro" id="IPR004509">
    <property type="entry name" value="Competence_ComEA_HhH"/>
</dbReference>
<organism evidence="3 4">
    <name type="scientific">Berryella intestinalis</name>
    <dbReference type="NCBI Taxonomy" id="1531429"/>
    <lineage>
        <taxon>Bacteria</taxon>
        <taxon>Bacillati</taxon>
        <taxon>Actinomycetota</taxon>
        <taxon>Coriobacteriia</taxon>
        <taxon>Eggerthellales</taxon>
        <taxon>Eggerthellaceae</taxon>
        <taxon>Berryella</taxon>
    </lineage>
</organism>
<dbReference type="InterPro" id="IPR019554">
    <property type="entry name" value="Soluble_ligand-bd"/>
</dbReference>
<dbReference type="GO" id="GO:0015627">
    <property type="term" value="C:type II protein secretion system complex"/>
    <property type="evidence" value="ECO:0007669"/>
    <property type="project" value="TreeGrafter"/>
</dbReference>
<feature type="domain" description="Helix-hairpin-helix DNA-binding motif class 1" evidence="2">
    <location>
        <begin position="180"/>
        <end position="199"/>
    </location>
</feature>
<dbReference type="PANTHER" id="PTHR21180:SF32">
    <property type="entry name" value="ENDONUCLEASE_EXONUCLEASE_PHOSPHATASE FAMILY DOMAIN-CONTAINING PROTEIN 1"/>
    <property type="match status" value="1"/>
</dbReference>
<dbReference type="GO" id="GO:0003677">
    <property type="term" value="F:DNA binding"/>
    <property type="evidence" value="ECO:0007669"/>
    <property type="project" value="InterPro"/>
</dbReference>
<keyword evidence="4" id="KW-1185">Reference proteome</keyword>
<evidence type="ECO:0000259" key="2">
    <source>
        <dbReference type="SMART" id="SM00278"/>
    </source>
</evidence>
<feature type="region of interest" description="Disordered" evidence="1">
    <location>
        <begin position="30"/>
        <end position="52"/>
    </location>
</feature>
<dbReference type="Pfam" id="PF10531">
    <property type="entry name" value="SLBB"/>
    <property type="match status" value="1"/>
</dbReference>
<dbReference type="STRING" id="1531429.JI75_03935"/>
<dbReference type="Gene3D" id="1.10.150.280">
    <property type="entry name" value="AF1531-like domain"/>
    <property type="match status" value="1"/>
</dbReference>
<dbReference type="GO" id="GO:0015628">
    <property type="term" value="P:protein secretion by the type II secretion system"/>
    <property type="evidence" value="ECO:0007669"/>
    <property type="project" value="TreeGrafter"/>
</dbReference>
<dbReference type="AlphaFoldDB" id="A0A0A8B533"/>
<reference evidence="4" key="1">
    <citation type="submission" date="2014-08" db="EMBL/GenBank/DDBJ databases">
        <title>Coriobacteriaceae sp. complete genome.</title>
        <authorList>
            <person name="Looft T."/>
            <person name="Bayles D.O."/>
            <person name="Stanton T.B."/>
        </authorList>
    </citation>
    <scope>NUCLEOTIDE SEQUENCE [LARGE SCALE GENOMIC DNA]</scope>
    <source>
        <strain evidence="4">68-1-3</strain>
    </source>
</reference>
<dbReference type="InterPro" id="IPR010994">
    <property type="entry name" value="RuvA_2-like"/>
</dbReference>
<name>A0A0A8B533_9ACTN</name>
<dbReference type="NCBIfam" id="TIGR00426">
    <property type="entry name" value="competence protein ComEA helix-hairpin-helix repeat region"/>
    <property type="match status" value="1"/>
</dbReference>
<dbReference type="EMBL" id="CP009302">
    <property type="protein sequence ID" value="AJC11943.1"/>
    <property type="molecule type" value="Genomic_DNA"/>
</dbReference>
<gene>
    <name evidence="3" type="ORF">JI75_03935</name>
</gene>
<evidence type="ECO:0000256" key="1">
    <source>
        <dbReference type="SAM" id="MobiDB-lite"/>
    </source>
</evidence>
<dbReference type="Pfam" id="PF12836">
    <property type="entry name" value="HHH_3"/>
    <property type="match status" value="1"/>
</dbReference>
<dbReference type="KEGG" id="cbac:JI75_03935"/>
<evidence type="ECO:0000313" key="4">
    <source>
        <dbReference type="Proteomes" id="UP000031121"/>
    </source>
</evidence>
<protein>
    <recommendedName>
        <fullName evidence="2">Helix-hairpin-helix DNA-binding motif class 1 domain-containing protein</fullName>
    </recommendedName>
</protein>
<dbReference type="InterPro" id="IPR003583">
    <property type="entry name" value="Hlx-hairpin-Hlx_DNA-bd_motif"/>
</dbReference>
<feature type="domain" description="Helix-hairpin-helix DNA-binding motif class 1" evidence="2">
    <location>
        <begin position="150"/>
        <end position="169"/>
    </location>
</feature>
<dbReference type="SMART" id="SM00278">
    <property type="entry name" value="HhH1"/>
    <property type="match status" value="2"/>
</dbReference>